<feature type="domain" description="Tail sheath protein C-terminal" evidence="2">
    <location>
        <begin position="545"/>
        <end position="648"/>
    </location>
</feature>
<dbReference type="EMBL" id="VKGK01000026">
    <property type="protein sequence ID" value="TRY12828.1"/>
    <property type="molecule type" value="Genomic_DNA"/>
</dbReference>
<keyword evidence="4" id="KW-1185">Reference proteome</keyword>
<dbReference type="Proteomes" id="UP000318126">
    <property type="component" value="Unassembled WGS sequence"/>
</dbReference>
<evidence type="ECO:0000256" key="1">
    <source>
        <dbReference type="ARBA" id="ARBA00008005"/>
    </source>
</evidence>
<dbReference type="Pfam" id="PF17482">
    <property type="entry name" value="Phage_sheath_1C"/>
    <property type="match status" value="1"/>
</dbReference>
<dbReference type="InterPro" id="IPR052042">
    <property type="entry name" value="Tail_sheath_structural"/>
</dbReference>
<gene>
    <name evidence="3" type="ORF">FN961_18585</name>
</gene>
<comment type="similarity">
    <text evidence="1">Belongs to the myoviridae tail sheath protein family.</text>
</comment>
<comment type="caution">
    <text evidence="3">The sequence shown here is derived from an EMBL/GenBank/DDBJ whole genome shotgun (WGS) entry which is preliminary data.</text>
</comment>
<dbReference type="PANTHER" id="PTHR35861">
    <property type="match status" value="1"/>
</dbReference>
<protein>
    <submittedName>
        <fullName evidence="3">Phage tail sheath family protein</fullName>
    </submittedName>
</protein>
<dbReference type="Gene3D" id="3.40.50.11780">
    <property type="match status" value="2"/>
</dbReference>
<dbReference type="RefSeq" id="WP_144041679.1">
    <property type="nucleotide sequence ID" value="NZ_BMPL01000024.1"/>
</dbReference>
<proteinExistence type="inferred from homology"/>
<reference evidence="4" key="1">
    <citation type="submission" date="2019-07" db="EMBL/GenBank/DDBJ databases">
        <title>Shewanella sp. YLB-08 draft genomic sequence.</title>
        <authorList>
            <person name="Yu L."/>
        </authorList>
    </citation>
    <scope>NUCLEOTIDE SEQUENCE [LARGE SCALE GENOMIC DNA]</scope>
    <source>
        <strain evidence="4">JCM 20706</strain>
    </source>
</reference>
<dbReference type="AlphaFoldDB" id="A0A553JK85"/>
<accession>A0A553JK85</accession>
<organism evidence="3 4">
    <name type="scientific">Shewanella hanedai</name>
    <name type="common">Alteromonas hanedai</name>
    <dbReference type="NCBI Taxonomy" id="25"/>
    <lineage>
        <taxon>Bacteria</taxon>
        <taxon>Pseudomonadati</taxon>
        <taxon>Pseudomonadota</taxon>
        <taxon>Gammaproteobacteria</taxon>
        <taxon>Alteromonadales</taxon>
        <taxon>Shewanellaceae</taxon>
        <taxon>Shewanella</taxon>
    </lineage>
</organism>
<dbReference type="OrthoDB" id="9767864at2"/>
<dbReference type="InterPro" id="IPR020287">
    <property type="entry name" value="Tail_sheath_C"/>
</dbReference>
<dbReference type="PANTHER" id="PTHR35861:SF1">
    <property type="entry name" value="PHAGE TAIL SHEATH PROTEIN"/>
    <property type="match status" value="1"/>
</dbReference>
<evidence type="ECO:0000259" key="2">
    <source>
        <dbReference type="Pfam" id="PF17482"/>
    </source>
</evidence>
<name>A0A553JK85_SHEHA</name>
<sequence length="656" mass="72311">MAQLKTPGVYTKETPTLAPSVAEVATAIPVFIGYTEKTQELDADGLPQLVRVGSMLEYREEFGAAYLDPAYTVKVKGYEILDIQTPKTSYMLSPCMEFFYKNGGGVSYVISLGTYEDTFDKAKFEAALRTLEKTDVPTLICLTDAVNLDPDDYHDLIQQSLLQCAGMDNRFCILDVLNQDRDGNTYSIEDAATAFRESIGNNNLQYGAAYYPDVRTTLTHAFTDESVRLLGYDDDIAQYIANPNGVAFYFQGDDSVIPQVEVINATADGVAASYSATDTKLTLTIPKDAEGITPADAIKLWKKVIKAERKGFNVAIQGGGDALLTPFAVQSMVYHEGRAIQDANGLGVFYHGPLSSNAKVVVSKSNTTTEFTLTPQTTPGTSAILEIKFKESSPTMKELMKAWDKVKDKQLFTIKAMGDGTTAVTEQAETPLEFATSEIKLKDIKFDKGALYNDILAELKLKRMVLPPSTGIAGIYANIDSTFGVWQAPANTGIASVIEPQRRLNNREQENLNVDVNAGKSINVIRNFTGKGNLVWGARTLAGNDNEWRYVNVRRLFNMVKASLQKATGFAVFQPNTPITWLKVRAMMESYLEDLWQAGGLVGETKEQAFFVRVGKGITMNEQDILEGRMKIDVGLRASRPAEFIVINFTHYVQDN</sequence>
<evidence type="ECO:0000313" key="3">
    <source>
        <dbReference type="EMBL" id="TRY12828.1"/>
    </source>
</evidence>
<evidence type="ECO:0000313" key="4">
    <source>
        <dbReference type="Proteomes" id="UP000318126"/>
    </source>
</evidence>